<evidence type="ECO:0000256" key="5">
    <source>
        <dbReference type="SAM" id="SignalP"/>
    </source>
</evidence>
<reference evidence="6 7" key="2">
    <citation type="journal article" date="2016" name="Microb. Ecol.">
        <title>Genome Characteristics of a Novel Type I Methanotroph (Sn10-6) Isolated from a Flooded Indian Rice Field.</title>
        <authorList>
            <person name="Rahalkar M.C."/>
            <person name="Pandit P.S."/>
            <person name="Dhakephalkar P.K."/>
            <person name="Pore S."/>
            <person name="Arora P."/>
            <person name="Kapse N."/>
        </authorList>
    </citation>
    <scope>NUCLEOTIDE SEQUENCE [LARGE SCALE GENOMIC DNA]</scope>
    <source>
        <strain evidence="6 7">Sn10-6</strain>
    </source>
</reference>
<evidence type="ECO:0000256" key="3">
    <source>
        <dbReference type="ARBA" id="ARBA00022729"/>
    </source>
</evidence>
<keyword evidence="3 5" id="KW-0732">Signal</keyword>
<dbReference type="Pfam" id="PF03548">
    <property type="entry name" value="LolA"/>
    <property type="match status" value="1"/>
</dbReference>
<comment type="subunit">
    <text evidence="1">Monomer.</text>
</comment>
<evidence type="ECO:0000256" key="1">
    <source>
        <dbReference type="ARBA" id="ARBA00011245"/>
    </source>
</evidence>
<evidence type="ECO:0000256" key="2">
    <source>
        <dbReference type="ARBA" id="ARBA00022448"/>
    </source>
</evidence>
<dbReference type="Gene3D" id="2.50.20.10">
    <property type="entry name" value="Lipoprotein localisation LolA/LolB/LppX"/>
    <property type="match status" value="1"/>
</dbReference>
<dbReference type="InterPro" id="IPR004564">
    <property type="entry name" value="OM_lipoprot_carrier_LolA-like"/>
</dbReference>
<feature type="chain" id="PRO_5002462176" description="Outer membrane lipoprotein carrier protein LolA" evidence="5">
    <location>
        <begin position="25"/>
        <end position="210"/>
    </location>
</feature>
<dbReference type="GO" id="GO:0015031">
    <property type="term" value="P:protein transport"/>
    <property type="evidence" value="ECO:0007669"/>
    <property type="project" value="UniProtKB-KW"/>
</dbReference>
<dbReference type="RefSeq" id="WP_045779025.1">
    <property type="nucleotide sequence ID" value="NZ_LAJX01000090.1"/>
</dbReference>
<organism evidence="6 7">
    <name type="scientific">Methylocucumis oryzae</name>
    <dbReference type="NCBI Taxonomy" id="1632867"/>
    <lineage>
        <taxon>Bacteria</taxon>
        <taxon>Pseudomonadati</taxon>
        <taxon>Pseudomonadota</taxon>
        <taxon>Gammaproteobacteria</taxon>
        <taxon>Methylococcales</taxon>
        <taxon>Methylococcaceae</taxon>
        <taxon>Methylocucumis</taxon>
    </lineage>
</organism>
<dbReference type="InterPro" id="IPR029046">
    <property type="entry name" value="LolA/LolB/LppX"/>
</dbReference>
<reference evidence="7" key="1">
    <citation type="submission" date="2015-03" db="EMBL/GenBank/DDBJ databases">
        <title>Draft genome sequence of a novel methanotroph (Sn10-6) isolated from flooded ricefield rhizosphere in India.</title>
        <authorList>
            <person name="Pandit P.S."/>
            <person name="Pore S.D."/>
            <person name="Arora P."/>
            <person name="Kapse N.G."/>
            <person name="Dhakephalkar P.K."/>
            <person name="Rahalkar M.C."/>
        </authorList>
    </citation>
    <scope>NUCLEOTIDE SEQUENCE [LARGE SCALE GENOMIC DNA]</scope>
    <source>
        <strain evidence="7">Sn10-6</strain>
    </source>
</reference>
<proteinExistence type="predicted"/>
<keyword evidence="2" id="KW-0813">Transport</keyword>
<gene>
    <name evidence="6" type="ORF">VZ94_09365</name>
</gene>
<evidence type="ECO:0000313" key="7">
    <source>
        <dbReference type="Proteomes" id="UP000033684"/>
    </source>
</evidence>
<dbReference type="AlphaFoldDB" id="A0A0F3IJ21"/>
<evidence type="ECO:0000313" key="6">
    <source>
        <dbReference type="EMBL" id="KJV06755.1"/>
    </source>
</evidence>
<sequence>MNKKIYKKIVIGLLSLLGFSHALAEDALSALMQAMKSNKITQVDYQETRHLALMDKPWQGSGYLYALSPDLMIREQQQPQRLLMGIKGKDMLYFDPVADTRQQTELDMDDESNITVAALTALINSDETLLRELFQVEFISAANAWTMNLTPKSADTAIHLKISGLPSQPANKILITQANGDTSEYTLLNNRHEHSITTTINQLYHELLGE</sequence>
<dbReference type="SUPFAM" id="SSF89392">
    <property type="entry name" value="Prokaryotic lipoproteins and lipoprotein localization factors"/>
    <property type="match status" value="1"/>
</dbReference>
<dbReference type="CDD" id="cd16325">
    <property type="entry name" value="LolA"/>
    <property type="match status" value="1"/>
</dbReference>
<dbReference type="EMBL" id="LAJX01000090">
    <property type="protein sequence ID" value="KJV06755.1"/>
    <property type="molecule type" value="Genomic_DNA"/>
</dbReference>
<comment type="caution">
    <text evidence="6">The sequence shown here is derived from an EMBL/GenBank/DDBJ whole genome shotgun (WGS) entry which is preliminary data.</text>
</comment>
<keyword evidence="7" id="KW-1185">Reference proteome</keyword>
<keyword evidence="4" id="KW-0653">Protein transport</keyword>
<evidence type="ECO:0008006" key="8">
    <source>
        <dbReference type="Google" id="ProtNLM"/>
    </source>
</evidence>
<dbReference type="Proteomes" id="UP000033684">
    <property type="component" value="Unassembled WGS sequence"/>
</dbReference>
<dbReference type="OrthoDB" id="5564633at2"/>
<evidence type="ECO:0000256" key="4">
    <source>
        <dbReference type="ARBA" id="ARBA00022927"/>
    </source>
</evidence>
<accession>A0A0F3IJ21</accession>
<feature type="signal peptide" evidence="5">
    <location>
        <begin position="1"/>
        <end position="24"/>
    </location>
</feature>
<name>A0A0F3IJ21_9GAMM</name>
<protein>
    <recommendedName>
        <fullName evidence="8">Outer membrane lipoprotein carrier protein LolA</fullName>
    </recommendedName>
</protein>